<protein>
    <submittedName>
        <fullName evidence="2">Uncharacterized protein</fullName>
    </submittedName>
</protein>
<proteinExistence type="predicted"/>
<keyword evidence="3" id="KW-1185">Reference proteome</keyword>
<name>A0ABQ7QHI8_PLUXY</name>
<dbReference type="EMBL" id="JAHIBW010000014">
    <property type="protein sequence ID" value="KAG7304691.1"/>
    <property type="molecule type" value="Genomic_DNA"/>
</dbReference>
<dbReference type="Proteomes" id="UP000823941">
    <property type="component" value="Chromosome 14"/>
</dbReference>
<evidence type="ECO:0000313" key="2">
    <source>
        <dbReference type="EMBL" id="KAG7304691.1"/>
    </source>
</evidence>
<evidence type="ECO:0000256" key="1">
    <source>
        <dbReference type="SAM" id="MobiDB-lite"/>
    </source>
</evidence>
<feature type="region of interest" description="Disordered" evidence="1">
    <location>
        <begin position="32"/>
        <end position="63"/>
    </location>
</feature>
<sequence>MANANAEVDSVYKSLRLLPEFDDYVQESIEYTETSHDEASKNNATYAENEEDFRVNSRSDKPK</sequence>
<reference evidence="2 3" key="1">
    <citation type="submission" date="2021-06" db="EMBL/GenBank/DDBJ databases">
        <title>A haploid diamondback moth (Plutella xylostella L.) genome assembly resolves 31 chromosomes and identifies a diamide resistance mutation.</title>
        <authorList>
            <person name="Ward C.M."/>
            <person name="Perry K.D."/>
            <person name="Baker G."/>
            <person name="Powis K."/>
            <person name="Heckel D.G."/>
            <person name="Baxter S.W."/>
        </authorList>
    </citation>
    <scope>NUCLEOTIDE SEQUENCE [LARGE SCALE GENOMIC DNA]</scope>
    <source>
        <strain evidence="2 3">LV</strain>
        <tissue evidence="2">Single pupa</tissue>
    </source>
</reference>
<evidence type="ECO:0000313" key="3">
    <source>
        <dbReference type="Proteomes" id="UP000823941"/>
    </source>
</evidence>
<accession>A0ABQ7QHI8</accession>
<comment type="caution">
    <text evidence="2">The sequence shown here is derived from an EMBL/GenBank/DDBJ whole genome shotgun (WGS) entry which is preliminary data.</text>
</comment>
<organism evidence="2 3">
    <name type="scientific">Plutella xylostella</name>
    <name type="common">Diamondback moth</name>
    <name type="synonym">Plutella maculipennis</name>
    <dbReference type="NCBI Taxonomy" id="51655"/>
    <lineage>
        <taxon>Eukaryota</taxon>
        <taxon>Metazoa</taxon>
        <taxon>Ecdysozoa</taxon>
        <taxon>Arthropoda</taxon>
        <taxon>Hexapoda</taxon>
        <taxon>Insecta</taxon>
        <taxon>Pterygota</taxon>
        <taxon>Neoptera</taxon>
        <taxon>Endopterygota</taxon>
        <taxon>Lepidoptera</taxon>
        <taxon>Glossata</taxon>
        <taxon>Ditrysia</taxon>
        <taxon>Yponomeutoidea</taxon>
        <taxon>Plutellidae</taxon>
        <taxon>Plutella</taxon>
    </lineage>
</organism>
<gene>
    <name evidence="2" type="ORF">JYU34_010037</name>
</gene>
<feature type="compositionally biased region" description="Basic and acidic residues" evidence="1">
    <location>
        <begin position="52"/>
        <end position="63"/>
    </location>
</feature>